<dbReference type="Proteomes" id="UP000522313">
    <property type="component" value="Unassembled WGS sequence"/>
</dbReference>
<dbReference type="InterPro" id="IPR050903">
    <property type="entry name" value="Bact_Chemotaxis_MeTrfase"/>
</dbReference>
<dbReference type="SUPFAM" id="SSF53335">
    <property type="entry name" value="S-adenosyl-L-methionine-dependent methyltransferases"/>
    <property type="match status" value="1"/>
</dbReference>
<feature type="binding site" evidence="6">
    <location>
        <position position="130"/>
    </location>
    <ligand>
        <name>S-adenosyl-L-methionine</name>
        <dbReference type="ChEBI" id="CHEBI:59789"/>
    </ligand>
</feature>
<dbReference type="PROSITE" id="PS50123">
    <property type="entry name" value="CHER"/>
    <property type="match status" value="1"/>
</dbReference>
<organism evidence="8 9">
    <name type="scientific">Sphingomonas endophytica</name>
    <dbReference type="NCBI Taxonomy" id="869719"/>
    <lineage>
        <taxon>Bacteria</taxon>
        <taxon>Pseudomonadati</taxon>
        <taxon>Pseudomonadota</taxon>
        <taxon>Alphaproteobacteria</taxon>
        <taxon>Sphingomonadales</taxon>
        <taxon>Sphingomonadaceae</taxon>
        <taxon>Sphingomonas</taxon>
    </lineage>
</organism>
<dbReference type="Pfam" id="PF03705">
    <property type="entry name" value="CheR_N"/>
    <property type="match status" value="1"/>
</dbReference>
<sequence>MTLAIALPVSAAKREFDFAPADHQKIARIVYDTLGILLPEGKSQLVYGRVAPRVRACGLTSVSAYLAVIEQDEDERNRMLDALTTNHTSFFREAHHFEDFVERMWPTLSQRLASGGRVRLWSAACSSGEEPYTWLMAALGHDRSAAQRLLKGDLRMLATDVSPSVLETARAGRYSADTLRTVPAKLRATWVSDRLVVDQALREAISFRPLNLLGPWPMKGRFDAICCRNVMIYFDEPTKAKLQARLADHLETGGMLYIGHSERLSPEVAARFDCVGRTAYLKVRA</sequence>
<evidence type="ECO:0000256" key="5">
    <source>
        <dbReference type="PIRNR" id="PIRNR000410"/>
    </source>
</evidence>
<evidence type="ECO:0000313" key="9">
    <source>
        <dbReference type="Proteomes" id="UP000522313"/>
    </source>
</evidence>
<evidence type="ECO:0000256" key="3">
    <source>
        <dbReference type="ARBA" id="ARBA00022679"/>
    </source>
</evidence>
<proteinExistence type="predicted"/>
<dbReference type="InterPro" id="IPR022641">
    <property type="entry name" value="CheR_N"/>
</dbReference>
<gene>
    <name evidence="8" type="ORF">F4693_003636</name>
</gene>
<feature type="binding site" evidence="6">
    <location>
        <begin position="211"/>
        <end position="212"/>
    </location>
    <ligand>
        <name>S-adenosyl-L-methionine</name>
        <dbReference type="ChEBI" id="CHEBI:59789"/>
    </ligand>
</feature>
<dbReference type="AlphaFoldDB" id="A0A7X0MPM3"/>
<feature type="binding site" evidence="6">
    <location>
        <position position="160"/>
    </location>
    <ligand>
        <name>S-adenosyl-L-methionine</name>
        <dbReference type="ChEBI" id="CHEBI:59789"/>
    </ligand>
</feature>
<dbReference type="PRINTS" id="PR00996">
    <property type="entry name" value="CHERMTFRASE"/>
</dbReference>
<dbReference type="InterPro" id="IPR036804">
    <property type="entry name" value="CheR_N_sf"/>
</dbReference>
<keyword evidence="4 5" id="KW-0949">S-adenosyl-L-methionine</keyword>
<feature type="domain" description="CheR-type methyltransferase" evidence="7">
    <location>
        <begin position="11"/>
        <end position="285"/>
    </location>
</feature>
<reference evidence="8 9" key="1">
    <citation type="submission" date="2020-08" db="EMBL/GenBank/DDBJ databases">
        <title>The Agave Microbiome: Exploring the role of microbial communities in plant adaptations to desert environments.</title>
        <authorList>
            <person name="Partida-Martinez L.P."/>
        </authorList>
    </citation>
    <scope>NUCLEOTIDE SEQUENCE [LARGE SCALE GENOMIC DNA]</scope>
    <source>
        <strain evidence="8 9">AS3.13</strain>
    </source>
</reference>
<dbReference type="GO" id="GO:0032259">
    <property type="term" value="P:methylation"/>
    <property type="evidence" value="ECO:0007669"/>
    <property type="project" value="UniProtKB-KW"/>
</dbReference>
<comment type="function">
    <text evidence="5">Methylation of the membrane-bound methyl-accepting chemotaxis proteins (MCP) to form gamma-glutamyl methyl ester residues in MCP.</text>
</comment>
<evidence type="ECO:0000256" key="6">
    <source>
        <dbReference type="PIRSR" id="PIRSR000410-1"/>
    </source>
</evidence>
<dbReference type="GO" id="GO:0008983">
    <property type="term" value="F:protein-glutamate O-methyltransferase activity"/>
    <property type="evidence" value="ECO:0007669"/>
    <property type="project" value="UniProtKB-EC"/>
</dbReference>
<comment type="caution">
    <text evidence="8">The sequence shown here is derived from an EMBL/GenBank/DDBJ whole genome shotgun (WGS) entry which is preliminary data.</text>
</comment>
<evidence type="ECO:0000256" key="2">
    <source>
        <dbReference type="ARBA" id="ARBA00022603"/>
    </source>
</evidence>
<dbReference type="SMART" id="SM00138">
    <property type="entry name" value="MeTrc"/>
    <property type="match status" value="1"/>
</dbReference>
<reference evidence="8 9" key="2">
    <citation type="submission" date="2020-08" db="EMBL/GenBank/DDBJ databases">
        <authorList>
            <person name="Partida-Martinez L."/>
            <person name="Huntemann M."/>
            <person name="Clum A."/>
            <person name="Wang J."/>
            <person name="Palaniappan K."/>
            <person name="Ritter S."/>
            <person name="Chen I.-M."/>
            <person name="Stamatis D."/>
            <person name="Reddy T."/>
            <person name="O'Malley R."/>
            <person name="Daum C."/>
            <person name="Shapiro N."/>
            <person name="Ivanova N."/>
            <person name="Kyrpides N."/>
            <person name="Woyke T."/>
        </authorList>
    </citation>
    <scope>NUCLEOTIDE SEQUENCE [LARGE SCALE GENOMIC DNA]</scope>
    <source>
        <strain evidence="8 9">AS3.13</strain>
    </source>
</reference>
<dbReference type="InterPro" id="IPR000780">
    <property type="entry name" value="CheR_MeTrfase"/>
</dbReference>
<evidence type="ECO:0000256" key="1">
    <source>
        <dbReference type="ARBA" id="ARBA00001541"/>
    </source>
</evidence>
<dbReference type="Gene3D" id="1.10.155.10">
    <property type="entry name" value="Chemotaxis receptor methyltransferase CheR, N-terminal domain"/>
    <property type="match status" value="1"/>
</dbReference>
<protein>
    <recommendedName>
        <fullName evidence="5">Chemotaxis protein methyltransferase</fullName>
        <ecNumber evidence="5">2.1.1.80</ecNumber>
    </recommendedName>
</protein>
<evidence type="ECO:0000259" key="7">
    <source>
        <dbReference type="PROSITE" id="PS50123"/>
    </source>
</evidence>
<feature type="binding site" evidence="6">
    <location>
        <begin position="228"/>
        <end position="229"/>
    </location>
    <ligand>
        <name>S-adenosyl-L-methionine</name>
        <dbReference type="ChEBI" id="CHEBI:59789"/>
    </ligand>
</feature>
<dbReference type="PIRSF" id="PIRSF000410">
    <property type="entry name" value="CheR"/>
    <property type="match status" value="1"/>
</dbReference>
<dbReference type="RefSeq" id="WP_184508527.1">
    <property type="nucleotide sequence ID" value="NZ_JACHBT010000029.1"/>
</dbReference>
<dbReference type="InterPro" id="IPR022642">
    <property type="entry name" value="CheR_C"/>
</dbReference>
<evidence type="ECO:0000313" key="8">
    <source>
        <dbReference type="EMBL" id="MBB6506629.1"/>
    </source>
</evidence>
<dbReference type="PANTHER" id="PTHR24422:SF19">
    <property type="entry name" value="CHEMOTAXIS PROTEIN METHYLTRANSFERASE"/>
    <property type="match status" value="1"/>
</dbReference>
<feature type="binding site" evidence="6">
    <location>
        <position position="88"/>
    </location>
    <ligand>
        <name>S-adenosyl-L-methionine</name>
        <dbReference type="ChEBI" id="CHEBI:59789"/>
    </ligand>
</feature>
<dbReference type="Gene3D" id="3.40.50.150">
    <property type="entry name" value="Vaccinia Virus protein VP39"/>
    <property type="match status" value="1"/>
</dbReference>
<name>A0A7X0MPM3_9SPHN</name>
<dbReference type="Pfam" id="PF01739">
    <property type="entry name" value="CheR"/>
    <property type="match status" value="1"/>
</dbReference>
<comment type="catalytic activity">
    <reaction evidence="1 5">
        <text>L-glutamyl-[protein] + S-adenosyl-L-methionine = [protein]-L-glutamate 5-O-methyl ester + S-adenosyl-L-homocysteine</text>
        <dbReference type="Rhea" id="RHEA:24452"/>
        <dbReference type="Rhea" id="RHEA-COMP:10208"/>
        <dbReference type="Rhea" id="RHEA-COMP:10311"/>
        <dbReference type="ChEBI" id="CHEBI:29973"/>
        <dbReference type="ChEBI" id="CHEBI:57856"/>
        <dbReference type="ChEBI" id="CHEBI:59789"/>
        <dbReference type="ChEBI" id="CHEBI:82795"/>
        <dbReference type="EC" id="2.1.1.80"/>
    </reaction>
</comment>
<keyword evidence="3 5" id="KW-0808">Transferase</keyword>
<dbReference type="EC" id="2.1.1.80" evidence="5"/>
<keyword evidence="2 5" id="KW-0489">Methyltransferase</keyword>
<dbReference type="InterPro" id="IPR029063">
    <property type="entry name" value="SAM-dependent_MTases_sf"/>
</dbReference>
<evidence type="ECO:0000256" key="4">
    <source>
        <dbReference type="ARBA" id="ARBA00022691"/>
    </source>
</evidence>
<dbReference type="PANTHER" id="PTHR24422">
    <property type="entry name" value="CHEMOTAXIS PROTEIN METHYLTRANSFERASE"/>
    <property type="match status" value="1"/>
</dbReference>
<dbReference type="SUPFAM" id="SSF47757">
    <property type="entry name" value="Chemotaxis receptor methyltransferase CheR, N-terminal domain"/>
    <property type="match status" value="1"/>
</dbReference>
<dbReference type="EMBL" id="JACHBT010000029">
    <property type="protein sequence ID" value="MBB6506629.1"/>
    <property type="molecule type" value="Genomic_DNA"/>
</dbReference>
<accession>A0A7X0MPM3</accession>
<feature type="binding site" evidence="6">
    <location>
        <position position="92"/>
    </location>
    <ligand>
        <name>S-adenosyl-L-methionine</name>
        <dbReference type="ChEBI" id="CHEBI:59789"/>
    </ligand>
</feature>
<dbReference type="InterPro" id="IPR026024">
    <property type="entry name" value="Chemotaxis_MeTrfase_CheR"/>
</dbReference>
<feature type="binding site" evidence="6">
    <location>
        <position position="86"/>
    </location>
    <ligand>
        <name>S-adenosyl-L-methionine</name>
        <dbReference type="ChEBI" id="CHEBI:59789"/>
    </ligand>
</feature>